<evidence type="ECO:0000313" key="2">
    <source>
        <dbReference type="EMBL" id="CUH44287.1"/>
    </source>
</evidence>
<dbReference type="RefSeq" id="WP_058274224.1">
    <property type="nucleotide sequence ID" value="NZ_CYPS01000043.1"/>
</dbReference>
<protein>
    <submittedName>
        <fullName evidence="2">Uncharacterized protein</fullName>
    </submittedName>
</protein>
<feature type="transmembrane region" description="Helical" evidence="1">
    <location>
        <begin position="191"/>
        <end position="213"/>
    </location>
</feature>
<feature type="transmembrane region" description="Helical" evidence="1">
    <location>
        <begin position="25"/>
        <end position="44"/>
    </location>
</feature>
<keyword evidence="1" id="KW-0472">Membrane</keyword>
<evidence type="ECO:0000256" key="1">
    <source>
        <dbReference type="SAM" id="Phobius"/>
    </source>
</evidence>
<feature type="transmembrane region" description="Helical" evidence="1">
    <location>
        <begin position="56"/>
        <end position="75"/>
    </location>
</feature>
<organism evidence="2 3">
    <name type="scientific">Ruegeria atlantica</name>
    <dbReference type="NCBI Taxonomy" id="81569"/>
    <lineage>
        <taxon>Bacteria</taxon>
        <taxon>Pseudomonadati</taxon>
        <taxon>Pseudomonadota</taxon>
        <taxon>Alphaproteobacteria</taxon>
        <taxon>Rhodobacterales</taxon>
        <taxon>Roseobacteraceae</taxon>
        <taxon>Ruegeria</taxon>
    </lineage>
</organism>
<evidence type="ECO:0000313" key="3">
    <source>
        <dbReference type="Proteomes" id="UP000050786"/>
    </source>
</evidence>
<sequence length="234" mass="25520">MSYKDEIQAGTAFPAEQVVVGPDRAAYVSVLLIAILILVAVSIWPVQALARNEEGGLFETISAAALFASGLAALWRYPGITRLYIALVCLLLAERELEAEIYPVDSLPYWVLNGLDSVLDMTSVRIVLAVIVIGGALWHGAPTAWRAAKRRAPFFVIFVLAGLLAVTAQLLEEVSGIYQADLSTLMTVRLFVLEETLEMFFSIGILASVLIGWPKSDAEETLNDLDLEQQPDAR</sequence>
<feature type="transmembrane region" description="Helical" evidence="1">
    <location>
        <begin position="122"/>
        <end position="140"/>
    </location>
</feature>
<accession>A0A0P1E6B9</accession>
<reference evidence="3" key="1">
    <citation type="submission" date="2015-09" db="EMBL/GenBank/DDBJ databases">
        <authorList>
            <person name="Rodrigo-Torres L."/>
            <person name="Arahal D.R."/>
        </authorList>
    </citation>
    <scope>NUCLEOTIDE SEQUENCE [LARGE SCALE GENOMIC DNA]</scope>
    <source>
        <strain evidence="3">CECT 4293</strain>
    </source>
</reference>
<keyword evidence="3" id="KW-1185">Reference proteome</keyword>
<keyword evidence="1" id="KW-0812">Transmembrane</keyword>
<dbReference type="AlphaFoldDB" id="A0A0P1E6B9"/>
<proteinExistence type="predicted"/>
<dbReference type="Proteomes" id="UP000050786">
    <property type="component" value="Unassembled WGS sequence"/>
</dbReference>
<name>A0A0P1E6B9_9RHOB</name>
<feature type="transmembrane region" description="Helical" evidence="1">
    <location>
        <begin position="152"/>
        <end position="171"/>
    </location>
</feature>
<dbReference type="EMBL" id="CYPS01000043">
    <property type="protein sequence ID" value="CUH44287.1"/>
    <property type="molecule type" value="Genomic_DNA"/>
</dbReference>
<gene>
    <name evidence="2" type="ORF">RUM4293_03185</name>
</gene>
<keyword evidence="1" id="KW-1133">Transmembrane helix</keyword>